<name>A0ABS0LDP3_9CORY</name>
<dbReference type="Proteomes" id="UP000615580">
    <property type="component" value="Unassembled WGS sequence"/>
</dbReference>
<evidence type="ECO:0000313" key="5">
    <source>
        <dbReference type="Proteomes" id="UP000615580"/>
    </source>
</evidence>
<reference evidence="4 5" key="1">
    <citation type="journal article" date="2020" name="J. Clin. Microbiol.">
        <title>Assessing the Genetic Diversity of Austrian Corynebacterium diphtheriae Clinical Isolates, 2011-2019.</title>
        <authorList>
            <person name="Schaeffer J."/>
            <person name="Huhulescu S."/>
            <person name="Stoeger A."/>
            <person name="Allerberger F."/>
            <person name="Ruppitsch W."/>
        </authorList>
    </citation>
    <scope>NUCLEOTIDE SEQUENCE [LARGE SCALE GENOMIC DNA]</scope>
    <source>
        <strain evidence="4 5">04-17</strain>
    </source>
</reference>
<evidence type="ECO:0000256" key="2">
    <source>
        <dbReference type="ARBA" id="ARBA00023163"/>
    </source>
</evidence>
<evidence type="ECO:0000256" key="1">
    <source>
        <dbReference type="ARBA" id="ARBA00023015"/>
    </source>
</evidence>
<keyword evidence="5" id="KW-1185">Reference proteome</keyword>
<feature type="domain" description="HTH-type transcriptional regulator MT1864/Rv1816-like C-terminal" evidence="3">
    <location>
        <begin position="34"/>
        <end position="129"/>
    </location>
</feature>
<gene>
    <name evidence="4" type="ORF">I4J41_09175</name>
</gene>
<sequence length="160" mass="17516">MTISTYLIQHCQTYIDAETISLTSTEKVRERALASARGYFAFATANPHEFAVLSTLNPTTELPQSFDADDDRFPKGIAFATPQDLVRQSIIEGGGPESPWTLFEQTISLWATAHGLAMMCVNGPLSGLDNTAKFNFMAPVMDTALDGMIQRLGLIEPERA</sequence>
<organism evidence="4 5">
    <name type="scientific">Corynebacterium belfantii</name>
    <dbReference type="NCBI Taxonomy" id="2014537"/>
    <lineage>
        <taxon>Bacteria</taxon>
        <taxon>Bacillati</taxon>
        <taxon>Actinomycetota</taxon>
        <taxon>Actinomycetes</taxon>
        <taxon>Mycobacteriales</taxon>
        <taxon>Corynebacteriaceae</taxon>
        <taxon>Corynebacterium</taxon>
    </lineage>
</organism>
<evidence type="ECO:0000313" key="4">
    <source>
        <dbReference type="EMBL" id="MBG9354742.1"/>
    </source>
</evidence>
<dbReference type="RefSeq" id="WP_196981612.1">
    <property type="nucleotide sequence ID" value="NZ_CANNXG010000036.1"/>
</dbReference>
<evidence type="ECO:0000259" key="3">
    <source>
        <dbReference type="Pfam" id="PF13305"/>
    </source>
</evidence>
<dbReference type="Gene3D" id="1.10.357.10">
    <property type="entry name" value="Tetracycline Repressor, domain 2"/>
    <property type="match status" value="1"/>
</dbReference>
<dbReference type="GeneID" id="97332565"/>
<protein>
    <submittedName>
        <fullName evidence="4">WHG domain-containing protein</fullName>
    </submittedName>
</protein>
<dbReference type="Pfam" id="PF13305">
    <property type="entry name" value="TetR_C_33"/>
    <property type="match status" value="1"/>
</dbReference>
<dbReference type="SUPFAM" id="SSF48498">
    <property type="entry name" value="Tetracyclin repressor-like, C-terminal domain"/>
    <property type="match status" value="1"/>
</dbReference>
<accession>A0ABS0LDP3</accession>
<keyword evidence="1" id="KW-0805">Transcription regulation</keyword>
<dbReference type="InterPro" id="IPR036271">
    <property type="entry name" value="Tet_transcr_reg_TetR-rel_C_sf"/>
</dbReference>
<dbReference type="InterPro" id="IPR025996">
    <property type="entry name" value="MT1864/Rv1816-like_C"/>
</dbReference>
<dbReference type="EMBL" id="JADQUG010000039">
    <property type="protein sequence ID" value="MBG9354742.1"/>
    <property type="molecule type" value="Genomic_DNA"/>
</dbReference>
<comment type="caution">
    <text evidence="4">The sequence shown here is derived from an EMBL/GenBank/DDBJ whole genome shotgun (WGS) entry which is preliminary data.</text>
</comment>
<proteinExistence type="predicted"/>
<keyword evidence="2" id="KW-0804">Transcription</keyword>